<keyword evidence="2" id="KW-1185">Reference proteome</keyword>
<protein>
    <submittedName>
        <fullName evidence="1">Uncharacterized protein</fullName>
    </submittedName>
</protein>
<gene>
    <name evidence="1" type="ORF">H8709_10920</name>
</gene>
<comment type="caution">
    <text evidence="1">The sequence shown here is derived from an EMBL/GenBank/DDBJ whole genome shotgun (WGS) entry which is preliminary data.</text>
</comment>
<evidence type="ECO:0000313" key="1">
    <source>
        <dbReference type="EMBL" id="MBC8571331.1"/>
    </source>
</evidence>
<accession>A0A926EGD2</accession>
<organism evidence="1 2">
    <name type="scientific">Zongyangia hominis</name>
    <dbReference type="NCBI Taxonomy" id="2763677"/>
    <lineage>
        <taxon>Bacteria</taxon>
        <taxon>Bacillati</taxon>
        <taxon>Bacillota</taxon>
        <taxon>Clostridia</taxon>
        <taxon>Eubacteriales</taxon>
        <taxon>Oscillospiraceae</taxon>
        <taxon>Zongyangia</taxon>
    </lineage>
</organism>
<dbReference type="Pfam" id="PF19952">
    <property type="entry name" value="DUF6414"/>
    <property type="match status" value="1"/>
</dbReference>
<name>A0A926EGD2_9FIRM</name>
<dbReference type="InterPro" id="IPR045633">
    <property type="entry name" value="DUF6414"/>
</dbReference>
<evidence type="ECO:0000313" key="2">
    <source>
        <dbReference type="Proteomes" id="UP000660861"/>
    </source>
</evidence>
<dbReference type="EMBL" id="JACRTC010000010">
    <property type="protein sequence ID" value="MBC8571331.1"/>
    <property type="molecule type" value="Genomic_DNA"/>
</dbReference>
<sequence length="285" mass="31650">MSKGDTGEVALFFPYYINQGRLLDIYAILNEGYSEYSEITTAISNERIKSGKLEASFNGFKLFNFGTNMSGKIDKTDNNTNENKEKKIQTVTSVLSIVNSCLANKGYLHDIREAAPGQFVCLPVVLSINSIKSLLSEMADLLKLSENMQKVGVDVKGIGKNTNSINNILKNIQVLFDGEEILYQTDDYAIIGNILDSNLYQSVRADLIGTELTCLAQVKRVFPGGTELMKNTIFTKIKDNTAKQKLIDSVQQIAKGNIFDFEAIAVTSIQNKPVYQLEIIALYQQ</sequence>
<reference evidence="1" key="1">
    <citation type="submission" date="2020-08" db="EMBL/GenBank/DDBJ databases">
        <title>Genome public.</title>
        <authorList>
            <person name="Liu C."/>
            <person name="Sun Q."/>
        </authorList>
    </citation>
    <scope>NUCLEOTIDE SEQUENCE</scope>
    <source>
        <strain evidence="1">NSJ-54</strain>
    </source>
</reference>
<dbReference type="Proteomes" id="UP000660861">
    <property type="component" value="Unassembled WGS sequence"/>
</dbReference>
<dbReference type="AlphaFoldDB" id="A0A926EGD2"/>
<dbReference type="RefSeq" id="WP_262398381.1">
    <property type="nucleotide sequence ID" value="NZ_JACRTC010000010.1"/>
</dbReference>
<proteinExistence type="predicted"/>